<evidence type="ECO:0000256" key="2">
    <source>
        <dbReference type="SAM" id="MobiDB-lite"/>
    </source>
</evidence>
<feature type="coiled-coil region" evidence="1">
    <location>
        <begin position="31"/>
        <end position="58"/>
    </location>
</feature>
<dbReference type="Pfam" id="PF25939">
    <property type="entry name" value="DUF7982"/>
    <property type="match status" value="1"/>
</dbReference>
<dbReference type="Proteomes" id="UP001596414">
    <property type="component" value="Unassembled WGS sequence"/>
</dbReference>
<gene>
    <name evidence="5" type="ORF">ACFQJ7_10065</name>
</gene>
<keyword evidence="1" id="KW-0175">Coiled coil</keyword>
<name>A0ABD5X5C0_9EURY</name>
<dbReference type="AlphaFoldDB" id="A0ABD5X5C0"/>
<proteinExistence type="predicted"/>
<evidence type="ECO:0000313" key="6">
    <source>
        <dbReference type="Proteomes" id="UP001596414"/>
    </source>
</evidence>
<feature type="domain" description="DUF7982" evidence="4">
    <location>
        <begin position="33"/>
        <end position="290"/>
    </location>
</feature>
<evidence type="ECO:0000256" key="1">
    <source>
        <dbReference type="SAM" id="Coils"/>
    </source>
</evidence>
<feature type="transmembrane region" description="Helical" evidence="3">
    <location>
        <begin position="87"/>
        <end position="105"/>
    </location>
</feature>
<reference evidence="5 6" key="1">
    <citation type="journal article" date="2014" name="Int. J. Syst. Evol. Microbiol.">
        <title>Complete genome sequence of Corynebacterium casei LMG S-19264T (=DSM 44701T), isolated from a smear-ripened cheese.</title>
        <authorList>
            <consortium name="US DOE Joint Genome Institute (JGI-PGF)"/>
            <person name="Walter F."/>
            <person name="Albersmeier A."/>
            <person name="Kalinowski J."/>
            <person name="Ruckert C."/>
        </authorList>
    </citation>
    <scope>NUCLEOTIDE SEQUENCE [LARGE SCALE GENOMIC DNA]</scope>
    <source>
        <strain evidence="5 6">CGMCC 4.7215</strain>
    </source>
</reference>
<sequence length="301" mass="32605">MTADESEPIDASTTTPENSSTTETVPAQEDNLDLAARVELLEEENRRLRTEYARARQSKYRRTAYGLFAVGALTLTLGVLFSEGQEVLFALGATGLFGGVLTLYLTPSRFVAADVTERVYTAVAANYAALVESLGLTETAVYLPGESRAAHLYVPQSPEYDIPSLEDGPFVTAPDSRGFLLEATGALLFEEFERASSGPVATQPGELATQLAEAVVEQFELADAINAERDPTGGRLTFRVTGSTLGDLDRLDHPLTSFLAAGCTVALDRPVTLDVDTTDERADWLVTLRWDDETEQENTGR</sequence>
<evidence type="ECO:0000313" key="5">
    <source>
        <dbReference type="EMBL" id="MFC7126375.1"/>
    </source>
</evidence>
<feature type="transmembrane region" description="Helical" evidence="3">
    <location>
        <begin position="64"/>
        <end position="81"/>
    </location>
</feature>
<dbReference type="InterPro" id="IPR058288">
    <property type="entry name" value="DUF7982"/>
</dbReference>
<dbReference type="RefSeq" id="WP_267635931.1">
    <property type="nucleotide sequence ID" value="NZ_JAODIY010000001.1"/>
</dbReference>
<organism evidence="5 6">
    <name type="scientific">Halovenus rubra</name>
    <dbReference type="NCBI Taxonomy" id="869890"/>
    <lineage>
        <taxon>Archaea</taxon>
        <taxon>Methanobacteriati</taxon>
        <taxon>Methanobacteriota</taxon>
        <taxon>Stenosarchaea group</taxon>
        <taxon>Halobacteria</taxon>
        <taxon>Halobacteriales</taxon>
        <taxon>Haloarculaceae</taxon>
        <taxon>Halovenus</taxon>
    </lineage>
</organism>
<keyword evidence="3" id="KW-0472">Membrane</keyword>
<feature type="region of interest" description="Disordered" evidence="2">
    <location>
        <begin position="1"/>
        <end position="28"/>
    </location>
</feature>
<keyword evidence="3" id="KW-1133">Transmembrane helix</keyword>
<evidence type="ECO:0000259" key="4">
    <source>
        <dbReference type="Pfam" id="PF25939"/>
    </source>
</evidence>
<keyword evidence="3" id="KW-0812">Transmembrane</keyword>
<evidence type="ECO:0000256" key="3">
    <source>
        <dbReference type="SAM" id="Phobius"/>
    </source>
</evidence>
<dbReference type="EMBL" id="JBHSZQ010000020">
    <property type="protein sequence ID" value="MFC7126375.1"/>
    <property type="molecule type" value="Genomic_DNA"/>
</dbReference>
<comment type="caution">
    <text evidence="5">The sequence shown here is derived from an EMBL/GenBank/DDBJ whole genome shotgun (WGS) entry which is preliminary data.</text>
</comment>
<feature type="compositionally biased region" description="Low complexity" evidence="2">
    <location>
        <begin position="12"/>
        <end position="24"/>
    </location>
</feature>
<accession>A0ABD5X5C0</accession>
<protein>
    <recommendedName>
        <fullName evidence="4">DUF7982 domain-containing protein</fullName>
    </recommendedName>
</protein>